<gene>
    <name evidence="5" type="ORF">HNAJ_LOCUS7359</name>
</gene>
<dbReference type="Proteomes" id="UP000278807">
    <property type="component" value="Unassembled WGS sequence"/>
</dbReference>
<evidence type="ECO:0000313" key="7">
    <source>
        <dbReference type="WBParaSite" id="HNAJ_0000736301-mRNA-1"/>
    </source>
</evidence>
<dbReference type="STRING" id="102285.A0A0R3TJS7"/>
<dbReference type="OrthoDB" id="7676067at2759"/>
<comment type="similarity">
    <text evidence="3">Belongs to the KLHDC10 family.</text>
</comment>
<organism evidence="7">
    <name type="scientific">Rodentolepis nana</name>
    <name type="common">Dwarf tapeworm</name>
    <name type="synonym">Hymenolepis nana</name>
    <dbReference type="NCBI Taxonomy" id="102285"/>
    <lineage>
        <taxon>Eukaryota</taxon>
        <taxon>Metazoa</taxon>
        <taxon>Spiralia</taxon>
        <taxon>Lophotrochozoa</taxon>
        <taxon>Platyhelminthes</taxon>
        <taxon>Cestoda</taxon>
        <taxon>Eucestoda</taxon>
        <taxon>Cyclophyllidea</taxon>
        <taxon>Hymenolepididae</taxon>
        <taxon>Rodentolepis</taxon>
    </lineage>
</organism>
<evidence type="ECO:0000313" key="5">
    <source>
        <dbReference type="EMBL" id="VDO03219.1"/>
    </source>
</evidence>
<evidence type="ECO:0000256" key="1">
    <source>
        <dbReference type="ARBA" id="ARBA00022441"/>
    </source>
</evidence>
<sequence length="507" mass="56098">MITVQCERLAPGFKSEDIPAGRSGHRIVCIDDEIYVIGGYVQLPTRLEVFGEIWAYNILAQRWRRLNLKNSPFHLALSACALAIDKRIFIHGGTGIPFAQDINNTIIEIDVVSGECKDHPCLPKDGKEINVPEATYGHSLTYIRLSDHESQIDGGMLIKVGGARGAPYSNIISAFYFATHSWERLFGGSNGESFETFAPSLISGLFRPAKRIHPSYLITKPILLANLFSVIYTTGGVAGPHDILNANIYAFDLEKLTFQIVGSQELPTFFHDLAAVPWRNEFYSFGGVRDETRVNHLHRFQVGGVTPPSLKELCWLRLTDLLRSFYPPELNSSNLWNFIRTAAAPLLGLSNASPSSSYERSEIGDATSNMAVTSVQGVLAFTKSILSYLLGKSKYVEKTAKLSPMQVASSQADVAFDCMMSATKAIINSIEVERKVDTVECVTIFLVVLFYCNGAPLKCLERLPYGVASLKVVSRYMEKVFTDASSEDEDSDEISARPHKRMLFAPA</sequence>
<evidence type="ECO:0000313" key="6">
    <source>
        <dbReference type="Proteomes" id="UP000278807"/>
    </source>
</evidence>
<dbReference type="PANTHER" id="PTHR46428">
    <property type="entry name" value="KELCH DOMAIN-CONTAINING PROTEIN 10"/>
    <property type="match status" value="1"/>
</dbReference>
<name>A0A0R3TJS7_RODNA</name>
<dbReference type="Gene3D" id="2.120.10.80">
    <property type="entry name" value="Kelch-type beta propeller"/>
    <property type="match status" value="1"/>
</dbReference>
<dbReference type="Pfam" id="PF01344">
    <property type="entry name" value="Kelch_1"/>
    <property type="match status" value="1"/>
</dbReference>
<keyword evidence="2" id="KW-0677">Repeat</keyword>
<dbReference type="InterPro" id="IPR015915">
    <property type="entry name" value="Kelch-typ_b-propeller"/>
</dbReference>
<accession>A0A0R3TJS7</accession>
<keyword evidence="6" id="KW-1185">Reference proteome</keyword>
<evidence type="ECO:0000256" key="3">
    <source>
        <dbReference type="ARBA" id="ARBA00038487"/>
    </source>
</evidence>
<dbReference type="WBParaSite" id="HNAJ_0000736301-mRNA-1">
    <property type="protein sequence ID" value="HNAJ_0000736301-mRNA-1"/>
    <property type="gene ID" value="HNAJ_0000736301"/>
</dbReference>
<keyword evidence="1" id="KW-0880">Kelch repeat</keyword>
<evidence type="ECO:0000256" key="2">
    <source>
        <dbReference type="ARBA" id="ARBA00022737"/>
    </source>
</evidence>
<dbReference type="SUPFAM" id="SSF117281">
    <property type="entry name" value="Kelch motif"/>
    <property type="match status" value="1"/>
</dbReference>
<reference evidence="7" key="1">
    <citation type="submission" date="2017-02" db="UniProtKB">
        <authorList>
            <consortium name="WormBaseParasite"/>
        </authorList>
    </citation>
    <scope>IDENTIFICATION</scope>
</reference>
<dbReference type="GO" id="GO:0032874">
    <property type="term" value="P:positive regulation of stress-activated MAPK cascade"/>
    <property type="evidence" value="ECO:0007669"/>
    <property type="project" value="TreeGrafter"/>
</dbReference>
<dbReference type="PANTHER" id="PTHR46428:SF1">
    <property type="entry name" value="KELCH DOMAIN-CONTAINING PROTEIN 10"/>
    <property type="match status" value="1"/>
</dbReference>
<dbReference type="EMBL" id="UZAE01012039">
    <property type="protein sequence ID" value="VDO03219.1"/>
    <property type="molecule type" value="Genomic_DNA"/>
</dbReference>
<reference evidence="5 6" key="2">
    <citation type="submission" date="2018-11" db="EMBL/GenBank/DDBJ databases">
        <authorList>
            <consortium name="Pathogen Informatics"/>
        </authorList>
    </citation>
    <scope>NUCLEOTIDE SEQUENCE [LARGE SCALE GENOMIC DNA]</scope>
</reference>
<dbReference type="InterPro" id="IPR006652">
    <property type="entry name" value="Kelch_1"/>
</dbReference>
<proteinExistence type="inferred from homology"/>
<protein>
    <recommendedName>
        <fullName evidence="4">Kelch domain-containing protein 10</fullName>
    </recommendedName>
</protein>
<dbReference type="InterPro" id="IPR052125">
    <property type="entry name" value="KLHDC10"/>
</dbReference>
<dbReference type="AlphaFoldDB" id="A0A0R3TJS7"/>
<evidence type="ECO:0000256" key="4">
    <source>
        <dbReference type="ARBA" id="ARBA00041041"/>
    </source>
</evidence>